<dbReference type="STRING" id="151549.A0A4C1TRZ3"/>
<keyword evidence="5" id="KW-1185">Reference proteome</keyword>
<dbReference type="InterPro" id="IPR027417">
    <property type="entry name" value="P-loop_NTPase"/>
</dbReference>
<protein>
    <submittedName>
        <fullName evidence="4">ADP-ribosylation factor 4</fullName>
    </submittedName>
</protein>
<evidence type="ECO:0000256" key="3">
    <source>
        <dbReference type="PIRSR" id="PIRSR606689-1"/>
    </source>
</evidence>
<dbReference type="Pfam" id="PF00025">
    <property type="entry name" value="Arf"/>
    <property type="match status" value="1"/>
</dbReference>
<dbReference type="GO" id="GO:0003924">
    <property type="term" value="F:GTPase activity"/>
    <property type="evidence" value="ECO:0007669"/>
    <property type="project" value="InterPro"/>
</dbReference>
<dbReference type="InterPro" id="IPR006689">
    <property type="entry name" value="Small_GTPase_ARF/SAR"/>
</dbReference>
<dbReference type="AlphaFoldDB" id="A0A4C1TRZ3"/>
<accession>A0A4C1TRZ3</accession>
<dbReference type="PANTHER" id="PTHR47326:SF1">
    <property type="entry name" value="HTH PSQ-TYPE DOMAIN-CONTAINING PROTEIN"/>
    <property type="match status" value="1"/>
</dbReference>
<keyword evidence="2 3" id="KW-0342">GTP-binding</keyword>
<keyword evidence="1 3" id="KW-0547">Nucleotide-binding</keyword>
<reference evidence="4 5" key="1">
    <citation type="journal article" date="2019" name="Commun. Biol.">
        <title>The bagworm genome reveals a unique fibroin gene that provides high tensile strength.</title>
        <authorList>
            <person name="Kono N."/>
            <person name="Nakamura H."/>
            <person name="Ohtoshi R."/>
            <person name="Tomita M."/>
            <person name="Numata K."/>
            <person name="Arakawa K."/>
        </authorList>
    </citation>
    <scope>NUCLEOTIDE SEQUENCE [LARGE SCALE GENOMIC DNA]</scope>
</reference>
<dbReference type="InterPro" id="IPR036397">
    <property type="entry name" value="RNaseH_sf"/>
</dbReference>
<comment type="caution">
    <text evidence="4">The sequence shown here is derived from an EMBL/GenBank/DDBJ whole genome shotgun (WGS) entry which is preliminary data.</text>
</comment>
<dbReference type="Proteomes" id="UP000299102">
    <property type="component" value="Unassembled WGS sequence"/>
</dbReference>
<gene>
    <name evidence="4" type="primary">Arf4</name>
    <name evidence="4" type="ORF">EVAR_13331_1</name>
</gene>
<dbReference type="GO" id="GO:0005525">
    <property type="term" value="F:GTP binding"/>
    <property type="evidence" value="ECO:0007669"/>
    <property type="project" value="UniProtKB-KW"/>
</dbReference>
<evidence type="ECO:0000313" key="4">
    <source>
        <dbReference type="EMBL" id="GBP16708.1"/>
    </source>
</evidence>
<dbReference type="SUPFAM" id="SSF52540">
    <property type="entry name" value="P-loop containing nucleoside triphosphate hydrolases"/>
    <property type="match status" value="1"/>
</dbReference>
<dbReference type="Gene3D" id="3.40.50.300">
    <property type="entry name" value="P-loop containing nucleotide triphosphate hydrolases"/>
    <property type="match status" value="1"/>
</dbReference>
<evidence type="ECO:0000256" key="2">
    <source>
        <dbReference type="ARBA" id="ARBA00023134"/>
    </source>
</evidence>
<dbReference type="SMART" id="SM00177">
    <property type="entry name" value="ARF"/>
    <property type="match status" value="1"/>
</dbReference>
<dbReference type="EMBL" id="BGZK01000081">
    <property type="protein sequence ID" value="GBP16708.1"/>
    <property type="molecule type" value="Genomic_DNA"/>
</dbReference>
<evidence type="ECO:0000256" key="1">
    <source>
        <dbReference type="ARBA" id="ARBA00022741"/>
    </source>
</evidence>
<dbReference type="OrthoDB" id="9971063at2759"/>
<dbReference type="PANTHER" id="PTHR47326">
    <property type="entry name" value="TRANSPOSABLE ELEMENT TC3 TRANSPOSASE-LIKE PROTEIN"/>
    <property type="match status" value="1"/>
</dbReference>
<dbReference type="PROSITE" id="PS51417">
    <property type="entry name" value="ARF"/>
    <property type="match status" value="1"/>
</dbReference>
<sequence>MKSAFLADAYLLEAYSKIRTGAYVKLAMCKITKPEGLCEGVRHNVRIDEQILRLFEEDGTRSIRNVASLLEISIWKVWKVLRQNNKHAFHYTPVQGLEDNDFGNRVRFCRFLLHADVDDPDFLKSILWTDESKFTKEGISNLYNLHHWSSKDENPRVKRQRSFQRRFSLNVWAGKLKSLLNFITHHSVFRETGCWLYSVEWQKRELPHARIVIWHCSESVIDNKTDDNIFDGVEEELNMEILSEFSKQVISYLAGLVLLEDELKDAAILVFANKQDMPNAISVDELTKALELNNLRNRRCYVQASCAIQGEGLYEGLDWLSNELAMK</sequence>
<organism evidence="4 5">
    <name type="scientific">Eumeta variegata</name>
    <name type="common">Bagworm moth</name>
    <name type="synonym">Eumeta japonica</name>
    <dbReference type="NCBI Taxonomy" id="151549"/>
    <lineage>
        <taxon>Eukaryota</taxon>
        <taxon>Metazoa</taxon>
        <taxon>Ecdysozoa</taxon>
        <taxon>Arthropoda</taxon>
        <taxon>Hexapoda</taxon>
        <taxon>Insecta</taxon>
        <taxon>Pterygota</taxon>
        <taxon>Neoptera</taxon>
        <taxon>Endopterygota</taxon>
        <taxon>Lepidoptera</taxon>
        <taxon>Glossata</taxon>
        <taxon>Ditrysia</taxon>
        <taxon>Tineoidea</taxon>
        <taxon>Psychidae</taxon>
        <taxon>Oiketicinae</taxon>
        <taxon>Eumeta</taxon>
    </lineage>
</organism>
<dbReference type="Gene3D" id="3.30.420.10">
    <property type="entry name" value="Ribonuclease H-like superfamily/Ribonuclease H"/>
    <property type="match status" value="1"/>
</dbReference>
<feature type="binding site" evidence="3">
    <location>
        <begin position="273"/>
        <end position="276"/>
    </location>
    <ligand>
        <name>GTP</name>
        <dbReference type="ChEBI" id="CHEBI:37565"/>
    </ligand>
</feature>
<proteinExistence type="predicted"/>
<evidence type="ECO:0000313" key="5">
    <source>
        <dbReference type="Proteomes" id="UP000299102"/>
    </source>
</evidence>
<dbReference type="GO" id="GO:0003676">
    <property type="term" value="F:nucleic acid binding"/>
    <property type="evidence" value="ECO:0007669"/>
    <property type="project" value="InterPro"/>
</dbReference>
<name>A0A4C1TRZ3_EUMVA</name>